<reference evidence="3" key="1">
    <citation type="journal article" date="2007" name="Nature">
        <title>The grapevine genome sequence suggests ancestral hexaploidization in major angiosperm phyla.</title>
        <authorList>
            <consortium name="The French-Italian Public Consortium for Grapevine Genome Characterization."/>
            <person name="Jaillon O."/>
            <person name="Aury J.-M."/>
            <person name="Noel B."/>
            <person name="Policriti A."/>
            <person name="Clepet C."/>
            <person name="Casagrande A."/>
            <person name="Choisne N."/>
            <person name="Aubourg S."/>
            <person name="Vitulo N."/>
            <person name="Jubin C."/>
            <person name="Vezzi A."/>
            <person name="Legeai F."/>
            <person name="Hugueney P."/>
            <person name="Dasilva C."/>
            <person name="Horner D."/>
            <person name="Mica E."/>
            <person name="Jublot D."/>
            <person name="Poulain J."/>
            <person name="Bruyere C."/>
            <person name="Billault A."/>
            <person name="Segurens B."/>
            <person name="Gouyvenoux M."/>
            <person name="Ugarte E."/>
            <person name="Cattonaro F."/>
            <person name="Anthouard V."/>
            <person name="Vico V."/>
            <person name="Del Fabbro C."/>
            <person name="Alaux M."/>
            <person name="Di Gaspero G."/>
            <person name="Dumas V."/>
            <person name="Felice N."/>
            <person name="Paillard S."/>
            <person name="Juman I."/>
            <person name="Moroldo M."/>
            <person name="Scalabrin S."/>
            <person name="Canaguier A."/>
            <person name="Le Clainche I."/>
            <person name="Malacrida G."/>
            <person name="Durand E."/>
            <person name="Pesole G."/>
            <person name="Laucou V."/>
            <person name="Chatelet P."/>
            <person name="Merdinoglu D."/>
            <person name="Delledonne M."/>
            <person name="Pezzotti M."/>
            <person name="Lecharny A."/>
            <person name="Scarpelli C."/>
            <person name="Artiguenave F."/>
            <person name="Pe M.E."/>
            <person name="Valle G."/>
            <person name="Morgante M."/>
            <person name="Caboche M."/>
            <person name="Adam-Blondon A.-F."/>
            <person name="Weissenbach J."/>
            <person name="Quetier F."/>
            <person name="Wincker P."/>
        </authorList>
    </citation>
    <scope>NUCLEOTIDE SEQUENCE [LARGE SCALE GENOMIC DNA]</scope>
    <source>
        <strain evidence="3">cv. Pinot noir / PN40024</strain>
    </source>
</reference>
<evidence type="ECO:0000313" key="2">
    <source>
        <dbReference type="EMBL" id="CCB45974.1"/>
    </source>
</evidence>
<dbReference type="Proteomes" id="UP000009183">
    <property type="component" value="Chromosome 18"/>
</dbReference>
<dbReference type="PaxDb" id="29760-VIT_18s0001g13020.t01"/>
<dbReference type="AlphaFoldDB" id="F6H1J3"/>
<dbReference type="InParanoid" id="F6H1J3"/>
<gene>
    <name evidence="2" type="ordered locus">VIT_18s0001g13020</name>
</gene>
<evidence type="ECO:0000256" key="1">
    <source>
        <dbReference type="SAM" id="MobiDB-lite"/>
    </source>
</evidence>
<keyword evidence="3" id="KW-1185">Reference proteome</keyword>
<accession>F6H1J3</accession>
<feature type="compositionally biased region" description="Basic and acidic residues" evidence="1">
    <location>
        <begin position="1"/>
        <end position="21"/>
    </location>
</feature>
<proteinExistence type="predicted"/>
<feature type="compositionally biased region" description="Basic and acidic residues" evidence="1">
    <location>
        <begin position="46"/>
        <end position="65"/>
    </location>
</feature>
<dbReference type="EMBL" id="FN595227">
    <property type="protein sequence ID" value="CCB45974.1"/>
    <property type="molecule type" value="Genomic_DNA"/>
</dbReference>
<protein>
    <submittedName>
        <fullName evidence="2">Uncharacterized protein</fullName>
    </submittedName>
</protein>
<feature type="region of interest" description="Disordered" evidence="1">
    <location>
        <begin position="1"/>
        <end position="65"/>
    </location>
</feature>
<dbReference type="HOGENOM" id="CLU_2854228_0_0_1"/>
<organism evidence="2 3">
    <name type="scientific">Vitis vinifera</name>
    <name type="common">Grape</name>
    <dbReference type="NCBI Taxonomy" id="29760"/>
    <lineage>
        <taxon>Eukaryota</taxon>
        <taxon>Viridiplantae</taxon>
        <taxon>Streptophyta</taxon>
        <taxon>Embryophyta</taxon>
        <taxon>Tracheophyta</taxon>
        <taxon>Spermatophyta</taxon>
        <taxon>Magnoliopsida</taxon>
        <taxon>eudicotyledons</taxon>
        <taxon>Gunneridae</taxon>
        <taxon>Pentapetalae</taxon>
        <taxon>rosids</taxon>
        <taxon>Vitales</taxon>
        <taxon>Vitaceae</taxon>
        <taxon>Viteae</taxon>
        <taxon>Vitis</taxon>
    </lineage>
</organism>
<evidence type="ECO:0000313" key="3">
    <source>
        <dbReference type="Proteomes" id="UP000009183"/>
    </source>
</evidence>
<name>F6H1J3_VITVI</name>
<sequence length="65" mass="7490">MEKSKTQIHEQKPPRKSKSEQELISAEVPPASGLETRTPRSNLGKQRLDTLKENRQNLRSMKEMS</sequence>